<dbReference type="InterPro" id="IPR025943">
    <property type="entry name" value="Sigma_54_int_dom_ATP-bd_2"/>
</dbReference>
<dbReference type="SUPFAM" id="SSF52172">
    <property type="entry name" value="CheY-like"/>
    <property type="match status" value="1"/>
</dbReference>
<feature type="region of interest" description="Disordered" evidence="10">
    <location>
        <begin position="473"/>
        <end position="498"/>
    </location>
</feature>
<evidence type="ECO:0000256" key="1">
    <source>
        <dbReference type="ARBA" id="ARBA00022553"/>
    </source>
</evidence>
<dbReference type="PROSITE" id="PS50110">
    <property type="entry name" value="RESPONSE_REGULATORY"/>
    <property type="match status" value="1"/>
</dbReference>
<feature type="domain" description="Sigma-54 factor interaction" evidence="11">
    <location>
        <begin position="142"/>
        <end position="371"/>
    </location>
</feature>
<dbReference type="InterPro" id="IPR001789">
    <property type="entry name" value="Sig_transdc_resp-reg_receiver"/>
</dbReference>
<dbReference type="InterPro" id="IPR027417">
    <property type="entry name" value="P-loop_NTPase"/>
</dbReference>
<keyword evidence="8" id="KW-0804">Transcription</keyword>
<dbReference type="PRINTS" id="PR01590">
    <property type="entry name" value="HTHFIS"/>
</dbReference>
<evidence type="ECO:0000256" key="8">
    <source>
        <dbReference type="ARBA" id="ARBA00023163"/>
    </source>
</evidence>
<dbReference type="GO" id="GO:0000160">
    <property type="term" value="P:phosphorelay signal transduction system"/>
    <property type="evidence" value="ECO:0007669"/>
    <property type="project" value="UniProtKB-KW"/>
</dbReference>
<dbReference type="CDD" id="cd17550">
    <property type="entry name" value="REC_NtrX-like"/>
    <property type="match status" value="1"/>
</dbReference>
<feature type="modified residue" description="4-aspartylphosphate" evidence="9">
    <location>
        <position position="53"/>
    </location>
</feature>
<evidence type="ECO:0000313" key="14">
    <source>
        <dbReference type="Proteomes" id="UP000324065"/>
    </source>
</evidence>
<evidence type="ECO:0000256" key="6">
    <source>
        <dbReference type="ARBA" id="ARBA00023125"/>
    </source>
</evidence>
<accession>A0A5M6IG68</accession>
<evidence type="ECO:0000256" key="10">
    <source>
        <dbReference type="SAM" id="MobiDB-lite"/>
    </source>
</evidence>
<evidence type="ECO:0000256" key="5">
    <source>
        <dbReference type="ARBA" id="ARBA00023015"/>
    </source>
</evidence>
<dbReference type="Pfam" id="PF00158">
    <property type="entry name" value="Sigma54_activat"/>
    <property type="match status" value="1"/>
</dbReference>
<proteinExistence type="predicted"/>
<dbReference type="GO" id="GO:0005524">
    <property type="term" value="F:ATP binding"/>
    <property type="evidence" value="ECO:0007669"/>
    <property type="project" value="UniProtKB-KW"/>
</dbReference>
<dbReference type="Gene3D" id="3.40.50.300">
    <property type="entry name" value="P-loop containing nucleotide triphosphate hydrolases"/>
    <property type="match status" value="1"/>
</dbReference>
<dbReference type="InterPro" id="IPR002078">
    <property type="entry name" value="Sigma_54_int"/>
</dbReference>
<keyword evidence="5" id="KW-0805">Transcription regulation</keyword>
<dbReference type="GO" id="GO:0006355">
    <property type="term" value="P:regulation of DNA-templated transcription"/>
    <property type="evidence" value="ECO:0007669"/>
    <property type="project" value="InterPro"/>
</dbReference>
<comment type="caution">
    <text evidence="13">The sequence shown here is derived from an EMBL/GenBank/DDBJ whole genome shotgun (WGS) entry which is preliminary data.</text>
</comment>
<dbReference type="InterPro" id="IPR009057">
    <property type="entry name" value="Homeodomain-like_sf"/>
</dbReference>
<dbReference type="PANTHER" id="PTHR32071">
    <property type="entry name" value="TRANSCRIPTIONAL REGULATORY PROTEIN"/>
    <property type="match status" value="1"/>
</dbReference>
<dbReference type="Pfam" id="PF00072">
    <property type="entry name" value="Response_reg"/>
    <property type="match status" value="1"/>
</dbReference>
<dbReference type="Pfam" id="PF02954">
    <property type="entry name" value="HTH_8"/>
    <property type="match status" value="1"/>
</dbReference>
<dbReference type="InterPro" id="IPR058031">
    <property type="entry name" value="AAA_lid_NorR"/>
</dbReference>
<keyword evidence="2" id="KW-0547">Nucleotide-binding</keyword>
<dbReference type="InterPro" id="IPR025944">
    <property type="entry name" value="Sigma_54_int_dom_CS"/>
</dbReference>
<dbReference type="PROSITE" id="PS50045">
    <property type="entry name" value="SIGMA54_INTERACT_4"/>
    <property type="match status" value="1"/>
</dbReference>
<feature type="domain" description="Response regulatory" evidence="12">
    <location>
        <begin position="4"/>
        <end position="120"/>
    </location>
</feature>
<dbReference type="FunFam" id="3.40.50.2300:FF:000018">
    <property type="entry name" value="DNA-binding transcriptional regulator NtrC"/>
    <property type="match status" value="1"/>
</dbReference>
<dbReference type="RefSeq" id="WP_150060804.1">
    <property type="nucleotide sequence ID" value="NZ_JACHII010000001.1"/>
</dbReference>
<dbReference type="Gene3D" id="1.10.10.60">
    <property type="entry name" value="Homeodomain-like"/>
    <property type="match status" value="1"/>
</dbReference>
<dbReference type="SMART" id="SM00448">
    <property type="entry name" value="REC"/>
    <property type="match status" value="1"/>
</dbReference>
<dbReference type="Proteomes" id="UP000324065">
    <property type="component" value="Unassembled WGS sequence"/>
</dbReference>
<dbReference type="FunFam" id="1.10.10.60:FF:000165">
    <property type="entry name" value="Two-component system nitrogen regulation response regulator NtrX"/>
    <property type="match status" value="1"/>
</dbReference>
<dbReference type="PROSITE" id="PS00676">
    <property type="entry name" value="SIGMA54_INTERACT_2"/>
    <property type="match status" value="1"/>
</dbReference>
<protein>
    <submittedName>
        <fullName evidence="13">Sigma-54-dependent Fis family transcriptional regulator</fullName>
    </submittedName>
</protein>
<evidence type="ECO:0000256" key="9">
    <source>
        <dbReference type="PROSITE-ProRule" id="PRU00169"/>
    </source>
</evidence>
<dbReference type="SMART" id="SM00382">
    <property type="entry name" value="AAA"/>
    <property type="match status" value="1"/>
</dbReference>
<dbReference type="PANTHER" id="PTHR32071:SF17">
    <property type="entry name" value="TRANSCRIPTIONAL REGULATOR (NTRC FAMILY)"/>
    <property type="match status" value="1"/>
</dbReference>
<keyword evidence="14" id="KW-1185">Reference proteome</keyword>
<dbReference type="InterPro" id="IPR003593">
    <property type="entry name" value="AAA+_ATPase"/>
</dbReference>
<keyword evidence="6" id="KW-0238">DNA-binding</keyword>
<sequence length="498" mass="53964">MSHDILIVDDESDIRMAVAGVLEDEGYDCREATDSDSALQAISERRPSLVILDIWLEGSRLDGLELLEIILRDAPMTPVLMISGHGTIETAVAAIKKGAYDFIEKPFKTDRLLLMVERAIEAARLKQENAELRIRIGTQTELIGESASVVQLRGAVAKVAPTGSRVLISGPPGTGKEVVARMIHARSRRADQPFVVVNCAAMHPDRMELELFGTESGLDGPDSPRKVGLFEQANGGTMLLDEIADMPLETQGKLVRVLQEQSFEHVGGTRKVAVDVRVIATSHRELQDEIQTHRFREDLYYRLAVVPLRVPSLVERRGDIPVLARYFMEAAARSGGIPPRPLGEDALAALQAYDWPGNVRQLRNVIDWLLIMAPGEARDPIRADMLPNEISALTPDTLRLEKSPEIMTLPLREAREMFERDYLLAQVTRFGGNVSRTAEFVGMERSALHRKLKSLGVAGGGAAAAAAAQASAAAADTAGAIPPGGTGDAAQGSRGPAS</sequence>
<evidence type="ECO:0000313" key="13">
    <source>
        <dbReference type="EMBL" id="KAA5607306.1"/>
    </source>
</evidence>
<dbReference type="GO" id="GO:0043565">
    <property type="term" value="F:sequence-specific DNA binding"/>
    <property type="evidence" value="ECO:0007669"/>
    <property type="project" value="InterPro"/>
</dbReference>
<dbReference type="FunFam" id="3.40.50.300:FF:000006">
    <property type="entry name" value="DNA-binding transcriptional regulator NtrC"/>
    <property type="match status" value="1"/>
</dbReference>
<dbReference type="InterPro" id="IPR011006">
    <property type="entry name" value="CheY-like_superfamily"/>
</dbReference>
<dbReference type="PROSITE" id="PS00688">
    <property type="entry name" value="SIGMA54_INTERACT_3"/>
    <property type="match status" value="1"/>
</dbReference>
<dbReference type="Gene3D" id="1.10.8.60">
    <property type="match status" value="1"/>
</dbReference>
<evidence type="ECO:0000256" key="2">
    <source>
        <dbReference type="ARBA" id="ARBA00022741"/>
    </source>
</evidence>
<dbReference type="OrthoDB" id="9770562at2"/>
<reference evidence="13 14" key="1">
    <citation type="submission" date="2019-09" db="EMBL/GenBank/DDBJ databases">
        <title>Genome sequence of Roseospira marina, one of the more divergent members of the non-sulfur purple photosynthetic bacterial family, the Rhodospirillaceae.</title>
        <authorList>
            <person name="Meyer T."/>
            <person name="Kyndt J."/>
        </authorList>
    </citation>
    <scope>NUCLEOTIDE SEQUENCE [LARGE SCALE GENOMIC DNA]</scope>
    <source>
        <strain evidence="13 14">DSM 15113</strain>
    </source>
</reference>
<dbReference type="SUPFAM" id="SSF46689">
    <property type="entry name" value="Homeodomain-like"/>
    <property type="match status" value="1"/>
</dbReference>
<evidence type="ECO:0000256" key="4">
    <source>
        <dbReference type="ARBA" id="ARBA00023012"/>
    </source>
</evidence>
<organism evidence="13 14">
    <name type="scientific">Roseospira marina</name>
    <dbReference type="NCBI Taxonomy" id="140057"/>
    <lineage>
        <taxon>Bacteria</taxon>
        <taxon>Pseudomonadati</taxon>
        <taxon>Pseudomonadota</taxon>
        <taxon>Alphaproteobacteria</taxon>
        <taxon>Rhodospirillales</taxon>
        <taxon>Rhodospirillaceae</taxon>
        <taxon>Roseospira</taxon>
    </lineage>
</organism>
<evidence type="ECO:0000256" key="7">
    <source>
        <dbReference type="ARBA" id="ARBA00023159"/>
    </source>
</evidence>
<evidence type="ECO:0000259" key="12">
    <source>
        <dbReference type="PROSITE" id="PS50110"/>
    </source>
</evidence>
<keyword evidence="1 9" id="KW-0597">Phosphoprotein</keyword>
<evidence type="ECO:0000256" key="3">
    <source>
        <dbReference type="ARBA" id="ARBA00022840"/>
    </source>
</evidence>
<dbReference type="AlphaFoldDB" id="A0A5M6IG68"/>
<dbReference type="Gene3D" id="3.40.50.2300">
    <property type="match status" value="1"/>
</dbReference>
<evidence type="ECO:0000259" key="11">
    <source>
        <dbReference type="PROSITE" id="PS50045"/>
    </source>
</evidence>
<dbReference type="EMBL" id="VWPJ01000001">
    <property type="protein sequence ID" value="KAA5607306.1"/>
    <property type="molecule type" value="Genomic_DNA"/>
</dbReference>
<keyword evidence="7" id="KW-0010">Activator</keyword>
<keyword evidence="3" id="KW-0067">ATP-binding</keyword>
<dbReference type="CDD" id="cd00009">
    <property type="entry name" value="AAA"/>
    <property type="match status" value="1"/>
</dbReference>
<name>A0A5M6IG68_9PROT</name>
<gene>
    <name evidence="13" type="ORF">F1188_00610</name>
</gene>
<keyword evidence="4" id="KW-0902">Two-component regulatory system</keyword>
<dbReference type="Pfam" id="PF25601">
    <property type="entry name" value="AAA_lid_14"/>
    <property type="match status" value="1"/>
</dbReference>
<dbReference type="SUPFAM" id="SSF52540">
    <property type="entry name" value="P-loop containing nucleoside triphosphate hydrolases"/>
    <property type="match status" value="1"/>
</dbReference>
<dbReference type="InterPro" id="IPR002197">
    <property type="entry name" value="HTH_Fis"/>
</dbReference>